<keyword evidence="4 17" id="KW-0732">Signal</keyword>
<dbReference type="InterPro" id="IPR038050">
    <property type="entry name" value="Neuro_actylchol_rec"/>
</dbReference>
<dbReference type="Pfam" id="PF02931">
    <property type="entry name" value="Neur_chan_LBD"/>
    <property type="match status" value="1"/>
</dbReference>
<evidence type="ECO:0000313" key="21">
    <source>
        <dbReference type="Proteomes" id="UP000324632"/>
    </source>
</evidence>
<dbReference type="SUPFAM" id="SSF90112">
    <property type="entry name" value="Neurotransmitter-gated ion-channel transmembrane pore"/>
    <property type="match status" value="1"/>
</dbReference>
<protein>
    <submittedName>
        <fullName evidence="20">Gamma-aminobutyric acid receptor subunit gamma-3 GABA(A) receptor subunit gamma-3</fullName>
    </submittedName>
</protein>
<evidence type="ECO:0000256" key="12">
    <source>
        <dbReference type="ARBA" id="ARBA00023214"/>
    </source>
</evidence>
<feature type="disulfide bond" evidence="16">
    <location>
        <begin position="171"/>
        <end position="185"/>
    </location>
</feature>
<dbReference type="GO" id="GO:0005254">
    <property type="term" value="F:chloride channel activity"/>
    <property type="evidence" value="ECO:0007669"/>
    <property type="project" value="UniProtKB-KW"/>
</dbReference>
<dbReference type="GO" id="GO:0005230">
    <property type="term" value="F:extracellular ligand-gated monoatomic ion channel activity"/>
    <property type="evidence" value="ECO:0007669"/>
    <property type="project" value="InterPro"/>
</dbReference>
<feature type="signal peptide" evidence="17">
    <location>
        <begin position="1"/>
        <end position="24"/>
    </location>
</feature>
<keyword evidence="11" id="KW-0325">Glycoprotein</keyword>
<feature type="transmembrane region" description="Helical" evidence="17">
    <location>
        <begin position="287"/>
        <end position="314"/>
    </location>
</feature>
<dbReference type="PANTHER" id="PTHR18945">
    <property type="entry name" value="NEUROTRANSMITTER GATED ION CHANNEL"/>
    <property type="match status" value="1"/>
</dbReference>
<keyword evidence="5 17" id="KW-1133">Transmembrane helix</keyword>
<evidence type="ECO:0000259" key="18">
    <source>
        <dbReference type="Pfam" id="PF02931"/>
    </source>
</evidence>
<evidence type="ECO:0000256" key="2">
    <source>
        <dbReference type="ARBA" id="ARBA00022475"/>
    </source>
</evidence>
<dbReference type="InterPro" id="IPR006029">
    <property type="entry name" value="Neurotrans-gated_channel_TM"/>
</dbReference>
<sequence>MSTKLFLYFLVLSVFHVCSQTAASEDDEYDDVTVNQMLAPKTHETDATQILNNLLKEYDKKLRPDIGVKPTVIDVDIYVNSIGPVSSINMEYQIDIIFAQTWTDSRLRYNSTMKILTLNSNMVGLIWLPDTIFRNSKSADSHWITTPNQLLRIWNDGKILYTLRLTINAECQLKLHSFPMDKHSCPLVFSSYGYPQDEMIYKWRRNSVQASDQKSWRLYQFDFMGLRNTTDIITTTAGDYVVMKVDFDLKRRMGYFTIQTYIPCILTVVLSWVSFWIKKDATPARTAFTGLVTSMSCPGMSVCQGITTVLTMTTLSTVARTSLPRVSYVTAMDLFVTVCFLFVFAALMEYATLNYYSYSSKKPTCIKTKRPNYSVLDVGPPPTVITLNNSMYWQEFDDACVYECLDGKDCQSFFCCYEECKDGGWRKDRLHLDILELDAYSRVFFPTSFILFNIVYWVGYLYL</sequence>
<keyword evidence="13" id="KW-0628">Postsynaptic cell membrane</keyword>
<evidence type="ECO:0000256" key="7">
    <source>
        <dbReference type="ARBA" id="ARBA00023065"/>
    </source>
</evidence>
<comment type="subcellular location">
    <subcellularLocation>
        <location evidence="15">Postsynaptic cell membrane</location>
        <topology evidence="15">Multi-pass membrane protein</topology>
    </subcellularLocation>
</comment>
<evidence type="ECO:0000256" key="11">
    <source>
        <dbReference type="ARBA" id="ARBA00023180"/>
    </source>
</evidence>
<evidence type="ECO:0000256" key="5">
    <source>
        <dbReference type="ARBA" id="ARBA00022989"/>
    </source>
</evidence>
<dbReference type="GO" id="GO:0045211">
    <property type="term" value="C:postsynaptic membrane"/>
    <property type="evidence" value="ECO:0007669"/>
    <property type="project" value="UniProtKB-SubCell"/>
</dbReference>
<evidence type="ECO:0000256" key="1">
    <source>
        <dbReference type="ARBA" id="ARBA00022448"/>
    </source>
</evidence>
<organism evidence="20 21">
    <name type="scientific">Triplophysa tibetana</name>
    <dbReference type="NCBI Taxonomy" id="1572043"/>
    <lineage>
        <taxon>Eukaryota</taxon>
        <taxon>Metazoa</taxon>
        <taxon>Chordata</taxon>
        <taxon>Craniata</taxon>
        <taxon>Vertebrata</taxon>
        <taxon>Euteleostomi</taxon>
        <taxon>Actinopterygii</taxon>
        <taxon>Neopterygii</taxon>
        <taxon>Teleostei</taxon>
        <taxon>Ostariophysi</taxon>
        <taxon>Cypriniformes</taxon>
        <taxon>Nemacheilidae</taxon>
        <taxon>Triplophysa</taxon>
    </lineage>
</organism>
<proteinExistence type="inferred from homology"/>
<evidence type="ECO:0000256" key="17">
    <source>
        <dbReference type="RuleBase" id="RU000687"/>
    </source>
</evidence>
<evidence type="ECO:0000256" key="8">
    <source>
        <dbReference type="ARBA" id="ARBA00023136"/>
    </source>
</evidence>
<dbReference type="GO" id="GO:0034707">
    <property type="term" value="C:chloride channel complex"/>
    <property type="evidence" value="ECO:0007669"/>
    <property type="project" value="UniProtKB-KW"/>
</dbReference>
<evidence type="ECO:0000256" key="13">
    <source>
        <dbReference type="ARBA" id="ARBA00023257"/>
    </source>
</evidence>
<dbReference type="FunFam" id="2.70.170.10:FF:000003">
    <property type="entry name" value="Putative gamma-aminobutyric acid receptor subunit gamma-2"/>
    <property type="match status" value="1"/>
</dbReference>
<dbReference type="Gene3D" id="2.70.170.10">
    <property type="entry name" value="Neurotransmitter-gated ion-channel ligand-binding domain"/>
    <property type="match status" value="1"/>
</dbReference>
<keyword evidence="6" id="KW-0770">Synapse</keyword>
<dbReference type="Proteomes" id="UP000324632">
    <property type="component" value="Chromosome 13"/>
</dbReference>
<evidence type="ECO:0000313" key="20">
    <source>
        <dbReference type="EMBL" id="KAA0713010.1"/>
    </source>
</evidence>
<keyword evidence="3 17" id="KW-0812">Transmembrane</keyword>
<keyword evidence="1 17" id="KW-0813">Transport</keyword>
<dbReference type="GO" id="GO:0007214">
    <property type="term" value="P:gamma-aminobutyric acid signaling pathway"/>
    <property type="evidence" value="ECO:0007669"/>
    <property type="project" value="InterPro"/>
</dbReference>
<dbReference type="InterPro" id="IPR006028">
    <property type="entry name" value="GABAA/Glycine_rcpt"/>
</dbReference>
<comment type="caution">
    <text evidence="20">The sequence shown here is derived from an EMBL/GenBank/DDBJ whole genome shotgun (WGS) entry which is preliminary data.</text>
</comment>
<dbReference type="PRINTS" id="PR00252">
    <property type="entry name" value="NRIONCHANNEL"/>
</dbReference>
<evidence type="ECO:0000256" key="9">
    <source>
        <dbReference type="ARBA" id="ARBA00023157"/>
    </source>
</evidence>
<feature type="transmembrane region" description="Helical" evidence="17">
    <location>
        <begin position="443"/>
        <end position="462"/>
    </location>
</feature>
<keyword evidence="12" id="KW-0868">Chloride</keyword>
<dbReference type="PRINTS" id="PR01620">
    <property type="entry name" value="GABAARGAMMA"/>
</dbReference>
<accession>A0A5A9NTH5</accession>
<dbReference type="NCBIfam" id="TIGR00860">
    <property type="entry name" value="LIC"/>
    <property type="match status" value="1"/>
</dbReference>
<dbReference type="SUPFAM" id="SSF63712">
    <property type="entry name" value="Nicotinic receptor ligand binding domain-like"/>
    <property type="match status" value="1"/>
</dbReference>
<feature type="transmembrane region" description="Helical" evidence="17">
    <location>
        <begin position="253"/>
        <end position="275"/>
    </location>
</feature>
<gene>
    <name evidence="20" type="ORF">E1301_Tti016417</name>
</gene>
<dbReference type="PROSITE" id="PS00236">
    <property type="entry name" value="NEUROTR_ION_CHANNEL"/>
    <property type="match status" value="1"/>
</dbReference>
<feature type="transmembrane region" description="Helical" evidence="17">
    <location>
        <begin position="334"/>
        <end position="353"/>
    </location>
</feature>
<evidence type="ECO:0000256" key="15">
    <source>
        <dbReference type="ARBA" id="ARBA00034104"/>
    </source>
</evidence>
<evidence type="ECO:0000256" key="14">
    <source>
        <dbReference type="ARBA" id="ARBA00023303"/>
    </source>
</evidence>
<dbReference type="Gene3D" id="1.20.58.390">
    <property type="entry name" value="Neurotransmitter-gated ion-channel transmembrane domain"/>
    <property type="match status" value="1"/>
</dbReference>
<dbReference type="InterPro" id="IPR018000">
    <property type="entry name" value="Neurotransmitter_ion_chnl_CS"/>
</dbReference>
<feature type="chain" id="PRO_5023032687" evidence="17">
    <location>
        <begin position="25"/>
        <end position="463"/>
    </location>
</feature>
<feature type="domain" description="Neurotransmitter-gated ion-channel transmembrane" evidence="19">
    <location>
        <begin position="260"/>
        <end position="363"/>
    </location>
</feature>
<keyword evidence="21" id="KW-1185">Reference proteome</keyword>
<dbReference type="InterPro" id="IPR036719">
    <property type="entry name" value="Neuro-gated_channel_TM_sf"/>
</dbReference>
<evidence type="ECO:0000256" key="3">
    <source>
        <dbReference type="ARBA" id="ARBA00022692"/>
    </source>
</evidence>
<evidence type="ECO:0000256" key="16">
    <source>
        <dbReference type="PIRSR" id="PIRSR605437-50"/>
    </source>
</evidence>
<keyword evidence="10" id="KW-0869">Chloride channel</keyword>
<evidence type="ECO:0000256" key="10">
    <source>
        <dbReference type="ARBA" id="ARBA00023173"/>
    </source>
</evidence>
<keyword evidence="20" id="KW-0675">Receptor</keyword>
<keyword evidence="7 17" id="KW-0406">Ion transport</keyword>
<feature type="domain" description="Neurotransmitter-gated ion-channel ligand-binding" evidence="18">
    <location>
        <begin position="48"/>
        <end position="253"/>
    </location>
</feature>
<evidence type="ECO:0000256" key="4">
    <source>
        <dbReference type="ARBA" id="ARBA00022729"/>
    </source>
</evidence>
<dbReference type="GO" id="GO:0004890">
    <property type="term" value="F:GABA-A receptor activity"/>
    <property type="evidence" value="ECO:0007669"/>
    <property type="project" value="InterPro"/>
</dbReference>
<dbReference type="Pfam" id="PF02932">
    <property type="entry name" value="Neur_chan_memb"/>
    <property type="match status" value="1"/>
</dbReference>
<dbReference type="EMBL" id="SOYY01000013">
    <property type="protein sequence ID" value="KAA0713010.1"/>
    <property type="molecule type" value="Genomic_DNA"/>
</dbReference>
<evidence type="ECO:0000259" key="19">
    <source>
        <dbReference type="Pfam" id="PF02932"/>
    </source>
</evidence>
<dbReference type="PRINTS" id="PR00253">
    <property type="entry name" value="GABAARECEPTR"/>
</dbReference>
<keyword evidence="8 17" id="KW-0472">Membrane</keyword>
<dbReference type="InterPro" id="IPR006201">
    <property type="entry name" value="Neur_channel"/>
</dbReference>
<reference evidence="20 21" key="1">
    <citation type="journal article" date="2019" name="Mol. Ecol. Resour.">
        <title>Chromosome-level genome assembly of Triplophysa tibetana, a fish adapted to the harsh high-altitude environment of the Tibetan Plateau.</title>
        <authorList>
            <person name="Yang X."/>
            <person name="Liu H."/>
            <person name="Ma Z."/>
            <person name="Zou Y."/>
            <person name="Zou M."/>
            <person name="Mao Y."/>
            <person name="Li X."/>
            <person name="Wang H."/>
            <person name="Chen T."/>
            <person name="Wang W."/>
            <person name="Yang R."/>
        </authorList>
    </citation>
    <scope>NUCLEOTIDE SEQUENCE [LARGE SCALE GENOMIC DNA]</scope>
    <source>
        <strain evidence="20">TTIB1903HZAU</strain>
        <tissue evidence="20">Muscle</tissue>
    </source>
</reference>
<keyword evidence="2" id="KW-1003">Cell membrane</keyword>
<dbReference type="InterPro" id="IPR005437">
    <property type="entry name" value="GABRG-1/4"/>
</dbReference>
<dbReference type="InterPro" id="IPR006202">
    <property type="entry name" value="Neur_chan_lig-bd"/>
</dbReference>
<comment type="similarity">
    <text evidence="17">Belongs to the ligand-gated ion channel (TC 1.A.9) family.</text>
</comment>
<evidence type="ECO:0000256" key="6">
    <source>
        <dbReference type="ARBA" id="ARBA00023018"/>
    </source>
</evidence>
<name>A0A5A9NTH5_9TELE</name>
<dbReference type="CDD" id="cd19054">
    <property type="entry name" value="LGIC_TM_GABAAR_gamma"/>
    <property type="match status" value="1"/>
</dbReference>
<keyword evidence="14 17" id="KW-0407">Ion channel</keyword>
<keyword evidence="9 16" id="KW-1015">Disulfide bond</keyword>
<dbReference type="AlphaFoldDB" id="A0A5A9NTH5"/>
<dbReference type="InterPro" id="IPR036734">
    <property type="entry name" value="Neur_chan_lig-bd_sf"/>
</dbReference>